<dbReference type="OrthoDB" id="541883at2759"/>
<dbReference type="GO" id="GO:0016740">
    <property type="term" value="F:transferase activity"/>
    <property type="evidence" value="ECO:0007669"/>
    <property type="project" value="InterPro"/>
</dbReference>
<evidence type="ECO:0000313" key="2">
    <source>
        <dbReference type="EMBL" id="CAE7618372.1"/>
    </source>
</evidence>
<dbReference type="Proteomes" id="UP000604046">
    <property type="component" value="Unassembled WGS sequence"/>
</dbReference>
<feature type="domain" description="Malonyl-CoA:ACP transacylase (MAT)" evidence="1">
    <location>
        <begin position="1"/>
        <end position="169"/>
    </location>
</feature>
<dbReference type="EMBL" id="CAJNDS010002848">
    <property type="protein sequence ID" value="CAE7618372.1"/>
    <property type="molecule type" value="Genomic_DNA"/>
</dbReference>
<gene>
    <name evidence="2" type="primary">MCAT</name>
    <name evidence="2" type="ORF">SNAT2548_LOCUS35146</name>
</gene>
<comment type="caution">
    <text evidence="2">The sequence shown here is derived from an EMBL/GenBank/DDBJ whole genome shotgun (WGS) entry which is preliminary data.</text>
</comment>
<dbReference type="InterPro" id="IPR014043">
    <property type="entry name" value="Acyl_transferase_dom"/>
</dbReference>
<dbReference type="PANTHER" id="PTHR47170">
    <property type="entry name" value="MALONYL-COA ACP TRANSACYLASE, ACP-BINDING"/>
    <property type="match status" value="1"/>
</dbReference>
<evidence type="ECO:0000313" key="3">
    <source>
        <dbReference type="Proteomes" id="UP000604046"/>
    </source>
</evidence>
<dbReference type="PANTHER" id="PTHR47170:SF2">
    <property type="entry name" value="MALONYL-COA:ACP TRANSACYLASE (MAT) DOMAIN-CONTAINING PROTEIN"/>
    <property type="match status" value="1"/>
</dbReference>
<proteinExistence type="predicted"/>
<dbReference type="Gene3D" id="3.40.366.10">
    <property type="entry name" value="Malonyl-Coenzyme A Acyl Carrier Protein, domain 2"/>
    <property type="match status" value="1"/>
</dbReference>
<accession>A0A812V4Y2</accession>
<dbReference type="InterPro" id="IPR001227">
    <property type="entry name" value="Ac_transferase_dom_sf"/>
</dbReference>
<dbReference type="InterPro" id="IPR052760">
    <property type="entry name" value="Mitochondrial_malonyltrans"/>
</dbReference>
<organism evidence="2 3">
    <name type="scientific">Symbiodinium natans</name>
    <dbReference type="NCBI Taxonomy" id="878477"/>
    <lineage>
        <taxon>Eukaryota</taxon>
        <taxon>Sar</taxon>
        <taxon>Alveolata</taxon>
        <taxon>Dinophyceae</taxon>
        <taxon>Suessiales</taxon>
        <taxon>Symbiodiniaceae</taxon>
        <taxon>Symbiodinium</taxon>
    </lineage>
</organism>
<reference evidence="2" key="1">
    <citation type="submission" date="2021-02" db="EMBL/GenBank/DDBJ databases">
        <authorList>
            <person name="Dougan E. K."/>
            <person name="Rhodes N."/>
            <person name="Thang M."/>
            <person name="Chan C."/>
        </authorList>
    </citation>
    <scope>NUCLEOTIDE SEQUENCE</scope>
</reference>
<name>A0A812V4Y2_9DINO</name>
<protein>
    <submittedName>
        <fullName evidence="2">MCAT protein</fullName>
    </submittedName>
</protein>
<dbReference type="InterPro" id="IPR016035">
    <property type="entry name" value="Acyl_Trfase/lysoPLipase"/>
</dbReference>
<sequence>MLLHSSSSWQASVPGIKANPSDSAKVANFLFPNGFSVAGTEPAVQRLVGRATATTGCLQAKLLKTSGAFHTQLMQPARERLLAALRDAEPSMKPPTRDIYANLTGARLPAGTPVQEIITSLADQLTNCVLWEPCMRAALADGLSEFYELGPMKQLKSMMKRIDQSAWQKTQNVMV</sequence>
<dbReference type="SUPFAM" id="SSF52151">
    <property type="entry name" value="FabD/lysophospholipase-like"/>
    <property type="match status" value="1"/>
</dbReference>
<evidence type="ECO:0000259" key="1">
    <source>
        <dbReference type="SMART" id="SM00827"/>
    </source>
</evidence>
<keyword evidence="3" id="KW-1185">Reference proteome</keyword>
<dbReference type="SMART" id="SM00827">
    <property type="entry name" value="PKS_AT"/>
    <property type="match status" value="1"/>
</dbReference>
<dbReference type="AlphaFoldDB" id="A0A812V4Y2"/>